<sequence length="161" mass="16351">PRARSAGSSRGSTGARTAPASPAASPACRPTSAAPPGSASAPAPSPSSSPSSTATSSSPVKDSSLDLQSSPSLAVASIHAEEAMAPMQIDMTELEILGMILSALSDAKIPEKECLLPLVSKLLGYCIVAASTTVELLQAHDNYGNWRQIPAFTGTCLKKCL</sequence>
<accession>A0A8R7VD85</accession>
<reference evidence="3" key="1">
    <citation type="journal article" date="2013" name="Nature">
        <title>Draft genome of the wheat A-genome progenitor Triticum urartu.</title>
        <authorList>
            <person name="Ling H.Q."/>
            <person name="Zhao S."/>
            <person name="Liu D."/>
            <person name="Wang J."/>
            <person name="Sun H."/>
            <person name="Zhang C."/>
            <person name="Fan H."/>
            <person name="Li D."/>
            <person name="Dong L."/>
            <person name="Tao Y."/>
            <person name="Gao C."/>
            <person name="Wu H."/>
            <person name="Li Y."/>
            <person name="Cui Y."/>
            <person name="Guo X."/>
            <person name="Zheng S."/>
            <person name="Wang B."/>
            <person name="Yu K."/>
            <person name="Liang Q."/>
            <person name="Yang W."/>
            <person name="Lou X."/>
            <person name="Chen J."/>
            <person name="Feng M."/>
            <person name="Jian J."/>
            <person name="Zhang X."/>
            <person name="Luo G."/>
            <person name="Jiang Y."/>
            <person name="Liu J."/>
            <person name="Wang Z."/>
            <person name="Sha Y."/>
            <person name="Zhang B."/>
            <person name="Wu H."/>
            <person name="Tang D."/>
            <person name="Shen Q."/>
            <person name="Xue P."/>
            <person name="Zou S."/>
            <person name="Wang X."/>
            <person name="Liu X."/>
            <person name="Wang F."/>
            <person name="Yang Y."/>
            <person name="An X."/>
            <person name="Dong Z."/>
            <person name="Zhang K."/>
            <person name="Zhang X."/>
            <person name="Luo M.C."/>
            <person name="Dvorak J."/>
            <person name="Tong Y."/>
            <person name="Wang J."/>
            <person name="Yang H."/>
            <person name="Li Z."/>
            <person name="Wang D."/>
            <person name="Zhang A."/>
            <person name="Wang J."/>
        </authorList>
    </citation>
    <scope>NUCLEOTIDE SEQUENCE</scope>
    <source>
        <strain evidence="3">cv. G1812</strain>
    </source>
</reference>
<dbReference type="AlphaFoldDB" id="A0A8R7VD85"/>
<dbReference type="Gramene" id="TuG1812S0001587000.01.T01">
    <property type="protein sequence ID" value="TuG1812S0001587000.01.T01"/>
    <property type="gene ID" value="TuG1812S0001587000.01"/>
</dbReference>
<keyword evidence="3" id="KW-1185">Reference proteome</keyword>
<name>A0A8R7VD85_TRIUA</name>
<dbReference type="Proteomes" id="UP000015106">
    <property type="component" value="Unassembled WGS sequence"/>
</dbReference>
<reference evidence="2" key="2">
    <citation type="submission" date="2022-06" db="UniProtKB">
        <authorList>
            <consortium name="EnsemblPlants"/>
        </authorList>
    </citation>
    <scope>IDENTIFICATION</scope>
</reference>
<evidence type="ECO:0000313" key="3">
    <source>
        <dbReference type="Proteomes" id="UP000015106"/>
    </source>
</evidence>
<feature type="region of interest" description="Disordered" evidence="1">
    <location>
        <begin position="1"/>
        <end position="68"/>
    </location>
</feature>
<evidence type="ECO:0000313" key="2">
    <source>
        <dbReference type="EnsemblPlants" id="TuG1812S0001587000.01.T01"/>
    </source>
</evidence>
<protein>
    <submittedName>
        <fullName evidence="2">Uncharacterized protein</fullName>
    </submittedName>
</protein>
<dbReference type="EnsemblPlants" id="TuG1812S0001587000.01.T01">
    <property type="protein sequence ID" value="TuG1812S0001587000.01.T01"/>
    <property type="gene ID" value="TuG1812S0001587000.01"/>
</dbReference>
<organism evidence="2 3">
    <name type="scientific">Triticum urartu</name>
    <name type="common">Red wild einkorn</name>
    <name type="synonym">Crithodium urartu</name>
    <dbReference type="NCBI Taxonomy" id="4572"/>
    <lineage>
        <taxon>Eukaryota</taxon>
        <taxon>Viridiplantae</taxon>
        <taxon>Streptophyta</taxon>
        <taxon>Embryophyta</taxon>
        <taxon>Tracheophyta</taxon>
        <taxon>Spermatophyta</taxon>
        <taxon>Magnoliopsida</taxon>
        <taxon>Liliopsida</taxon>
        <taxon>Poales</taxon>
        <taxon>Poaceae</taxon>
        <taxon>BOP clade</taxon>
        <taxon>Pooideae</taxon>
        <taxon>Triticodae</taxon>
        <taxon>Triticeae</taxon>
        <taxon>Triticinae</taxon>
        <taxon>Triticum</taxon>
    </lineage>
</organism>
<feature type="compositionally biased region" description="Low complexity" evidence="1">
    <location>
        <begin position="1"/>
        <end position="59"/>
    </location>
</feature>
<proteinExistence type="predicted"/>
<evidence type="ECO:0000256" key="1">
    <source>
        <dbReference type="SAM" id="MobiDB-lite"/>
    </source>
</evidence>